<proteinExistence type="inferred from homology"/>
<dbReference type="OrthoDB" id="9804721at2"/>
<protein>
    <recommendedName>
        <fullName evidence="2">UspA domain-containing protein</fullName>
    </recommendedName>
</protein>
<dbReference type="CDD" id="cd00293">
    <property type="entry name" value="USP-like"/>
    <property type="match status" value="1"/>
</dbReference>
<dbReference type="PRINTS" id="PR01438">
    <property type="entry name" value="UNVRSLSTRESS"/>
</dbReference>
<reference evidence="3" key="2">
    <citation type="journal article" date="2020" name="Front. Microbiol.">
        <title>Genetic Variants of the DSF Quorum Sensing System in Stenotrophomonas maltophilia Influence Virulence and Resistance Phenotypes Among Genotypically Diverse Clinical Isolates.</title>
        <authorList>
            <person name="Yero D."/>
            <person name="Huedo P."/>
            <person name="Conchillo-Sole O."/>
            <person name="Martinez-Servat S."/>
            <person name="Mamat U."/>
            <person name="Coves X."/>
            <person name="Llanas F."/>
            <person name="Roca I."/>
            <person name="Vila J."/>
            <person name="Schaible U.E."/>
            <person name="Daura X."/>
            <person name="Gibert I."/>
        </authorList>
    </citation>
    <scope>NUCLEOTIDE SEQUENCE</scope>
    <source>
        <strain evidence="3">OG156</strain>
    </source>
</reference>
<dbReference type="PANTHER" id="PTHR46268">
    <property type="entry name" value="STRESS RESPONSE PROTEIN NHAX"/>
    <property type="match status" value="1"/>
</dbReference>
<dbReference type="EMBL" id="RAUE01000034">
    <property type="protein sequence ID" value="MBA0313209.1"/>
    <property type="molecule type" value="Genomic_DNA"/>
</dbReference>
<evidence type="ECO:0000313" key="4">
    <source>
        <dbReference type="Proteomes" id="UP000822271"/>
    </source>
</evidence>
<comment type="caution">
    <text evidence="3">The sequence shown here is derived from an EMBL/GenBank/DDBJ whole genome shotgun (WGS) entry which is preliminary data.</text>
</comment>
<dbReference type="InterPro" id="IPR006015">
    <property type="entry name" value="Universal_stress_UspA"/>
</dbReference>
<dbReference type="Gene3D" id="3.40.50.12370">
    <property type="match status" value="2"/>
</dbReference>
<organism evidence="3 4">
    <name type="scientific">Stenotrophomonas maltophilia</name>
    <name type="common">Pseudomonas maltophilia</name>
    <name type="synonym">Xanthomonas maltophilia</name>
    <dbReference type="NCBI Taxonomy" id="40324"/>
    <lineage>
        <taxon>Bacteria</taxon>
        <taxon>Pseudomonadati</taxon>
        <taxon>Pseudomonadota</taxon>
        <taxon>Gammaproteobacteria</taxon>
        <taxon>Lysobacterales</taxon>
        <taxon>Lysobacteraceae</taxon>
        <taxon>Stenotrophomonas</taxon>
        <taxon>Stenotrophomonas maltophilia group</taxon>
    </lineage>
</organism>
<comment type="similarity">
    <text evidence="1">Belongs to the universal stress protein A family.</text>
</comment>
<sequence length="309" mass="32754">MAAGGNDEGALRAHPHAPVPVTLTHQDARAMLKDILVPLSDSSADDAAIRFAVEIGRSQDARVRIIETVDLPPPAIGTADPTPRASFLAAQDACRREASERASRIRARIAEHPGVSVEVHEAGIESPAELAARLAFSADLAIVGGWSGFAKADPAGVALFNALLFDAGRPVVVVPPHWRASDHSCAIVGWKDTPNACRALHSAIPLLQQVQTVLLVEICSHSDEMEGAAGTVTASLIEHLRSWGIAASATRLLARHRRSSEVLLDHARATKATLIVVGGYGHSRLRERTIGGMTMELLQGATIPVLYAH</sequence>
<gene>
    <name evidence="3" type="ORF">D7Y33_19725</name>
</gene>
<dbReference type="Pfam" id="PF00582">
    <property type="entry name" value="Usp"/>
    <property type="match status" value="2"/>
</dbReference>
<dbReference type="InterPro" id="IPR006016">
    <property type="entry name" value="UspA"/>
</dbReference>
<name>A0A2J0SUA1_STEMA</name>
<evidence type="ECO:0000313" key="3">
    <source>
        <dbReference type="EMBL" id="MBA0313209.1"/>
    </source>
</evidence>
<evidence type="ECO:0000256" key="1">
    <source>
        <dbReference type="ARBA" id="ARBA00008791"/>
    </source>
</evidence>
<dbReference type="SUPFAM" id="SSF52402">
    <property type="entry name" value="Adenine nucleotide alpha hydrolases-like"/>
    <property type="match status" value="2"/>
</dbReference>
<reference evidence="3" key="1">
    <citation type="submission" date="2018-09" db="EMBL/GenBank/DDBJ databases">
        <authorList>
            <person name="Groschel M."/>
            <person name="Kohl T."/>
            <person name="Conchillo-Sole O."/>
            <person name="Mamat U."/>
            <person name="Yero D."/>
            <person name="Niemann S."/>
            <person name="Daura X."/>
            <person name="Gibert I."/>
        </authorList>
    </citation>
    <scope>NUCLEOTIDE SEQUENCE</scope>
    <source>
        <strain evidence="3">OG156</strain>
    </source>
</reference>
<accession>A0A2J0SUA1</accession>
<evidence type="ECO:0000259" key="2">
    <source>
        <dbReference type="Pfam" id="PF00582"/>
    </source>
</evidence>
<dbReference type="AlphaFoldDB" id="A0A2J0SUA1"/>
<feature type="domain" description="UspA" evidence="2">
    <location>
        <begin position="241"/>
        <end position="306"/>
    </location>
</feature>
<dbReference type="PANTHER" id="PTHR46268:SF15">
    <property type="entry name" value="UNIVERSAL STRESS PROTEIN HP_0031"/>
    <property type="match status" value="1"/>
</dbReference>
<feature type="domain" description="UspA" evidence="2">
    <location>
        <begin position="31"/>
        <end position="143"/>
    </location>
</feature>
<dbReference type="Proteomes" id="UP000822271">
    <property type="component" value="Unassembled WGS sequence"/>
</dbReference>